<dbReference type="AlphaFoldDB" id="A9AA85"/>
<dbReference type="STRING" id="444158.MmarC6_1445"/>
<dbReference type="HOGENOM" id="CLU_1307837_0_0_2"/>
<protein>
    <submittedName>
        <fullName evidence="1">Uncharacterized protein</fullName>
    </submittedName>
</protein>
<proteinExistence type="predicted"/>
<name>A9AA85_METM6</name>
<dbReference type="OrthoDB" id="65613at2157"/>
<dbReference type="eggNOG" id="arCOG06579">
    <property type="taxonomic scope" value="Archaea"/>
</dbReference>
<reference evidence="1" key="1">
    <citation type="submission" date="2007-10" db="EMBL/GenBank/DDBJ databases">
        <title>Complete sequence of Methanococcus maripaludis C6.</title>
        <authorList>
            <consortium name="US DOE Joint Genome Institute"/>
            <person name="Copeland A."/>
            <person name="Lucas S."/>
            <person name="Lapidus A."/>
            <person name="Barry K."/>
            <person name="Glavina del Rio T."/>
            <person name="Dalin E."/>
            <person name="Tice H."/>
            <person name="Pitluck S."/>
            <person name="Clum A."/>
            <person name="Schmutz J."/>
            <person name="Larimer F."/>
            <person name="Land M."/>
            <person name="Hauser L."/>
            <person name="Kyrpides N."/>
            <person name="Mikhailova N."/>
            <person name="Sieprawska-Lupa M."/>
            <person name="Whitman W.B."/>
            <person name="Richardson P."/>
        </authorList>
    </citation>
    <scope>NUCLEOTIDE SEQUENCE [LARGE SCALE GENOMIC DNA]</scope>
    <source>
        <strain evidence="1">C6</strain>
    </source>
</reference>
<evidence type="ECO:0000313" key="1">
    <source>
        <dbReference type="EMBL" id="ABX02258.1"/>
    </source>
</evidence>
<gene>
    <name evidence="1" type="ordered locus">MmarC6_1445</name>
</gene>
<accession>A9AA85</accession>
<organism evidence="1">
    <name type="scientific">Methanococcus maripaludis (strain C6 / ATCC BAA-1332)</name>
    <dbReference type="NCBI Taxonomy" id="444158"/>
    <lineage>
        <taxon>Archaea</taxon>
        <taxon>Methanobacteriati</taxon>
        <taxon>Methanobacteriota</taxon>
        <taxon>Methanomada group</taxon>
        <taxon>Methanococci</taxon>
        <taxon>Methanococcales</taxon>
        <taxon>Methanococcaceae</taxon>
        <taxon>Methanococcus</taxon>
    </lineage>
</organism>
<dbReference type="KEGG" id="mmx:MmarC6_1445"/>
<dbReference type="EMBL" id="CP000867">
    <property type="protein sequence ID" value="ABX02258.1"/>
    <property type="molecule type" value="Genomic_DNA"/>
</dbReference>
<sequence length="210" mass="23909">MKKIVAILSVLTLFSGCIGNDYSSVEIVENSPYPEFIYLNKDMIKMVVNKTSEKPVSDYFFIIFDGAYIDKNNYSKLAVRTPLWRFGSIFVNDDIKAKNGLIFLNSDFVGTPDLKYNMPLNYNDIIVYNKNYGIFIEIGHEYTSAEIIAENLSRNKYFMEHTNDIAGKNIINRTIIEKDDILIGTYVLESGIPIGDINNSLFKMDITSTS</sequence>
<dbReference type="PROSITE" id="PS51257">
    <property type="entry name" value="PROKAR_LIPOPROTEIN"/>
    <property type="match status" value="1"/>
</dbReference>